<reference evidence="1 2" key="1">
    <citation type="submission" date="2024-05" db="EMBL/GenBank/DDBJ databases">
        <title>A high-quality chromosomal-level genome assembly of Topmouth culter (Culter alburnus).</title>
        <authorList>
            <person name="Zhao H."/>
        </authorList>
    </citation>
    <scope>NUCLEOTIDE SEQUENCE [LARGE SCALE GENOMIC DNA]</scope>
    <source>
        <strain evidence="1">CATC2023</strain>
        <tissue evidence="1">Muscle</tissue>
    </source>
</reference>
<keyword evidence="2" id="KW-1185">Reference proteome</keyword>
<name>A0AAW1Z3P9_CULAL</name>
<gene>
    <name evidence="1" type="ORF">ABG768_016776</name>
</gene>
<dbReference type="SUPFAM" id="SSF56219">
    <property type="entry name" value="DNase I-like"/>
    <property type="match status" value="1"/>
</dbReference>
<evidence type="ECO:0008006" key="3">
    <source>
        <dbReference type="Google" id="ProtNLM"/>
    </source>
</evidence>
<sequence length="260" mass="28927">MLLSSFPEDGSPLVVFGDFNIHLEKPYASDFLSLLALFDLNRLITTSTHKSGNQLDLIYTRNCITDNILVKPLHVSDHFFITFNLQLPICSPPTPLPVTLRRNLHSLSSSHLSSAVSSSLPSPSQFSSLDVNTATDTLCSTLTSSLDSICPLSSRPARATPSNPWLSDVLREHRTKLRAAERKWHKSKVQSDLSSYAAKSSYFHNKINSTSNTRTLFKTFNSLLCPPPPPPTSSLTAYNFANFFTVLRPRTYVIHCCLIL</sequence>
<dbReference type="Proteomes" id="UP001479290">
    <property type="component" value="Unassembled WGS sequence"/>
</dbReference>
<dbReference type="EMBL" id="JAWDJR010000022">
    <property type="protein sequence ID" value="KAK9954730.1"/>
    <property type="molecule type" value="Genomic_DNA"/>
</dbReference>
<accession>A0AAW1Z3P9</accession>
<dbReference type="PANTHER" id="PTHR46670:SF2">
    <property type="entry name" value="ENDONUCLEASE_EXONUCLEASE_PHOSPHATASE DOMAIN-CONTAINING PROTEIN"/>
    <property type="match status" value="1"/>
</dbReference>
<protein>
    <recommendedName>
        <fullName evidence="3">Endonuclease/exonuclease/phosphatase domain-containing protein</fullName>
    </recommendedName>
</protein>
<dbReference type="PANTHER" id="PTHR46670">
    <property type="entry name" value="ENDO/EXONUCLEASE/PHOSPHATASE DOMAIN-CONTAINING PROTEIN"/>
    <property type="match status" value="1"/>
</dbReference>
<dbReference type="AlphaFoldDB" id="A0AAW1Z3P9"/>
<organism evidence="1 2">
    <name type="scientific">Culter alburnus</name>
    <name type="common">Topmouth culter</name>
    <dbReference type="NCBI Taxonomy" id="194366"/>
    <lineage>
        <taxon>Eukaryota</taxon>
        <taxon>Metazoa</taxon>
        <taxon>Chordata</taxon>
        <taxon>Craniata</taxon>
        <taxon>Vertebrata</taxon>
        <taxon>Euteleostomi</taxon>
        <taxon>Actinopterygii</taxon>
        <taxon>Neopterygii</taxon>
        <taxon>Teleostei</taxon>
        <taxon>Ostariophysi</taxon>
        <taxon>Cypriniformes</taxon>
        <taxon>Xenocyprididae</taxon>
        <taxon>Xenocypridinae</taxon>
        <taxon>Culter</taxon>
    </lineage>
</organism>
<dbReference type="Gene3D" id="3.60.10.10">
    <property type="entry name" value="Endonuclease/exonuclease/phosphatase"/>
    <property type="match status" value="1"/>
</dbReference>
<proteinExistence type="predicted"/>
<comment type="caution">
    <text evidence="1">The sequence shown here is derived from an EMBL/GenBank/DDBJ whole genome shotgun (WGS) entry which is preliminary data.</text>
</comment>
<dbReference type="InterPro" id="IPR036691">
    <property type="entry name" value="Endo/exonu/phosph_ase_sf"/>
</dbReference>
<evidence type="ECO:0000313" key="2">
    <source>
        <dbReference type="Proteomes" id="UP001479290"/>
    </source>
</evidence>
<evidence type="ECO:0000313" key="1">
    <source>
        <dbReference type="EMBL" id="KAK9954730.1"/>
    </source>
</evidence>